<keyword evidence="3" id="KW-0597">Phosphoprotein</keyword>
<dbReference type="PANTHER" id="PTHR11037:SF13">
    <property type="entry name" value="UPSTREAM-BINDING PROTEIN 1"/>
    <property type="match status" value="1"/>
</dbReference>
<keyword evidence="7 9" id="KW-0539">Nucleus</keyword>
<dbReference type="Pfam" id="PF18016">
    <property type="entry name" value="SAM_3"/>
    <property type="match status" value="1"/>
</dbReference>
<evidence type="ECO:0000256" key="9">
    <source>
        <dbReference type="PROSITE-ProRule" id="PRU01313"/>
    </source>
</evidence>
<dbReference type="InterPro" id="IPR040167">
    <property type="entry name" value="TF_CP2-like"/>
</dbReference>
<name>A0AAD7W3X4_9TELE</name>
<dbReference type="AlphaFoldDB" id="A0AAD7W3X4"/>
<dbReference type="Pfam" id="PF04516">
    <property type="entry name" value="CP2"/>
    <property type="match status" value="1"/>
</dbReference>
<comment type="similarity">
    <text evidence="2">Belongs to the grh/CP2 family. CP2 subfamily.</text>
</comment>
<comment type="subcellular location">
    <subcellularLocation>
        <location evidence="1 9">Nucleus</location>
    </subcellularLocation>
</comment>
<evidence type="ECO:0000259" key="11">
    <source>
        <dbReference type="PROSITE" id="PS51968"/>
    </source>
</evidence>
<evidence type="ECO:0000256" key="6">
    <source>
        <dbReference type="ARBA" id="ARBA00023163"/>
    </source>
</evidence>
<dbReference type="PANTHER" id="PTHR11037">
    <property type="entry name" value="TRANSCRIPTION FACTOR CP2"/>
    <property type="match status" value="1"/>
</dbReference>
<evidence type="ECO:0000256" key="2">
    <source>
        <dbReference type="ARBA" id="ARBA00010852"/>
    </source>
</evidence>
<sequence>MLFWQSYTENFQPQQQHTNCNYMRQDRVKANGCGEIETFRCERRVQCVRKINHLEGKLATIRLDQEEKELGAMTWVLKMDDATIESGLVHDFDASLSGIGQELGAGAYSMSDVLALPIFKQEDSSLTPEPETKNPPFQYVLCASTSPAVKLHDETLTYLNQSQSYEVRMLDNRKLGELTELNNQSVKSIVRVVFHDRRLQYMEHQQLEGWRWNRPGDRLLDIDIPMSVGIIDPRTNASQLNAAEFLWDLSKRASVFVQVHCISTEFTPRKHGGEKGVPFRIQIDTFGQNENGEYADHLHSASCQIKVFKPKGADRKQKTDREKMEKRTPQEKEKYQPSYETTILSECSPWPENAYVNTSPVATPVFTTSSHNSYTVPIPDSDSSSPSHQAEVIGNVAVEHLAPSASVQDVQQWLHKNRFSSYSRLFGHFSGSDLLKLTREDLVQICGPADGIRLFNALKSRSVRPRLTVYVCQEAPQAKSAALLDAHCDSKNGEFKNNAVYVYHAVYLEEMTASELTRKIASVFNLSLSQISQVYRQGPTGIHILLSDQLVYNLQDESCFLVSTVKADTGDGYHVILK</sequence>
<organism evidence="12 13">
    <name type="scientific">Aldrovandia affinis</name>
    <dbReference type="NCBI Taxonomy" id="143900"/>
    <lineage>
        <taxon>Eukaryota</taxon>
        <taxon>Metazoa</taxon>
        <taxon>Chordata</taxon>
        <taxon>Craniata</taxon>
        <taxon>Vertebrata</taxon>
        <taxon>Euteleostomi</taxon>
        <taxon>Actinopterygii</taxon>
        <taxon>Neopterygii</taxon>
        <taxon>Teleostei</taxon>
        <taxon>Notacanthiformes</taxon>
        <taxon>Halosauridae</taxon>
        <taxon>Aldrovandia</taxon>
    </lineage>
</organism>
<evidence type="ECO:0000313" key="12">
    <source>
        <dbReference type="EMBL" id="KAJ8378458.1"/>
    </source>
</evidence>
<reference evidence="12" key="1">
    <citation type="journal article" date="2023" name="Science">
        <title>Genome structures resolve the early diversification of teleost fishes.</title>
        <authorList>
            <person name="Parey E."/>
            <person name="Louis A."/>
            <person name="Montfort J."/>
            <person name="Bouchez O."/>
            <person name="Roques C."/>
            <person name="Iampietro C."/>
            <person name="Lluch J."/>
            <person name="Castinel A."/>
            <person name="Donnadieu C."/>
            <person name="Desvignes T."/>
            <person name="Floi Bucao C."/>
            <person name="Jouanno E."/>
            <person name="Wen M."/>
            <person name="Mejri S."/>
            <person name="Dirks R."/>
            <person name="Jansen H."/>
            <person name="Henkel C."/>
            <person name="Chen W.J."/>
            <person name="Zahm M."/>
            <person name="Cabau C."/>
            <person name="Klopp C."/>
            <person name="Thompson A.W."/>
            <person name="Robinson-Rechavi M."/>
            <person name="Braasch I."/>
            <person name="Lecointre G."/>
            <person name="Bobe J."/>
            <person name="Postlethwait J.H."/>
            <person name="Berthelot C."/>
            <person name="Roest Crollius H."/>
            <person name="Guiguen Y."/>
        </authorList>
    </citation>
    <scope>NUCLEOTIDE SEQUENCE</scope>
    <source>
        <strain evidence="12">NC1722</strain>
    </source>
</reference>
<evidence type="ECO:0000313" key="13">
    <source>
        <dbReference type="Proteomes" id="UP001221898"/>
    </source>
</evidence>
<dbReference type="PROSITE" id="PS51968">
    <property type="entry name" value="GRH_CP2_DB"/>
    <property type="match status" value="1"/>
</dbReference>
<comment type="caution">
    <text evidence="12">The sequence shown here is derived from an EMBL/GenBank/DDBJ whole genome shotgun (WGS) entry which is preliminary data.</text>
</comment>
<dbReference type="EMBL" id="JAINUG010000320">
    <property type="protein sequence ID" value="KAJ8378458.1"/>
    <property type="molecule type" value="Genomic_DNA"/>
</dbReference>
<evidence type="ECO:0000256" key="4">
    <source>
        <dbReference type="ARBA" id="ARBA00023015"/>
    </source>
</evidence>
<dbReference type="CDD" id="cd09537">
    <property type="entry name" value="SAM_CP2-like"/>
    <property type="match status" value="1"/>
</dbReference>
<protein>
    <recommendedName>
        <fullName evidence="8">Upstream-binding protein 1</fullName>
    </recommendedName>
</protein>
<feature type="compositionally biased region" description="Basic and acidic residues" evidence="10">
    <location>
        <begin position="311"/>
        <end position="335"/>
    </location>
</feature>
<dbReference type="Proteomes" id="UP001221898">
    <property type="component" value="Unassembled WGS sequence"/>
</dbReference>
<dbReference type="InterPro" id="IPR013761">
    <property type="entry name" value="SAM/pointed_sf"/>
</dbReference>
<feature type="domain" description="Grh/CP2 DB" evidence="11">
    <location>
        <begin position="133"/>
        <end position="370"/>
    </location>
</feature>
<keyword evidence="6" id="KW-0804">Transcription</keyword>
<evidence type="ECO:0000256" key="10">
    <source>
        <dbReference type="SAM" id="MobiDB-lite"/>
    </source>
</evidence>
<keyword evidence="13" id="KW-1185">Reference proteome</keyword>
<evidence type="ECO:0000256" key="7">
    <source>
        <dbReference type="ARBA" id="ARBA00023242"/>
    </source>
</evidence>
<dbReference type="InterPro" id="IPR041418">
    <property type="entry name" value="SAM_3"/>
</dbReference>
<keyword evidence="4" id="KW-0805">Transcription regulation</keyword>
<dbReference type="Gene3D" id="1.10.150.50">
    <property type="entry name" value="Transcription Factor, Ets-1"/>
    <property type="match status" value="1"/>
</dbReference>
<dbReference type="GO" id="GO:0005634">
    <property type="term" value="C:nucleus"/>
    <property type="evidence" value="ECO:0007669"/>
    <property type="project" value="UniProtKB-SubCell"/>
</dbReference>
<dbReference type="Pfam" id="PF25416">
    <property type="entry name" value="GRHL1_C"/>
    <property type="match status" value="1"/>
</dbReference>
<evidence type="ECO:0000256" key="5">
    <source>
        <dbReference type="ARBA" id="ARBA00023125"/>
    </source>
</evidence>
<gene>
    <name evidence="12" type="ORF">AAFF_G00242730</name>
</gene>
<feature type="region of interest" description="Disordered" evidence="10">
    <location>
        <begin position="310"/>
        <end position="338"/>
    </location>
</feature>
<evidence type="ECO:0000256" key="1">
    <source>
        <dbReference type="ARBA" id="ARBA00004123"/>
    </source>
</evidence>
<evidence type="ECO:0000256" key="3">
    <source>
        <dbReference type="ARBA" id="ARBA00022553"/>
    </source>
</evidence>
<accession>A0AAD7W3X4</accession>
<dbReference type="FunFam" id="1.10.150.50:FF:000036">
    <property type="entry name" value="upstream-binding protein 1 isoform X1"/>
    <property type="match status" value="1"/>
</dbReference>
<evidence type="ECO:0000256" key="8">
    <source>
        <dbReference type="ARBA" id="ARBA00067531"/>
    </source>
</evidence>
<keyword evidence="5 9" id="KW-0238">DNA-binding</keyword>
<dbReference type="InterPro" id="IPR057520">
    <property type="entry name" value="GRHL1/CP2_C"/>
</dbReference>
<proteinExistence type="inferred from homology"/>
<dbReference type="InterPro" id="IPR007604">
    <property type="entry name" value="CP2"/>
</dbReference>
<dbReference type="GO" id="GO:0001228">
    <property type="term" value="F:DNA-binding transcription activator activity, RNA polymerase II-specific"/>
    <property type="evidence" value="ECO:0007669"/>
    <property type="project" value="TreeGrafter"/>
</dbReference>
<dbReference type="GO" id="GO:0000978">
    <property type="term" value="F:RNA polymerase II cis-regulatory region sequence-specific DNA binding"/>
    <property type="evidence" value="ECO:0007669"/>
    <property type="project" value="TreeGrafter"/>
</dbReference>
<dbReference type="SUPFAM" id="SSF47769">
    <property type="entry name" value="SAM/Pointed domain"/>
    <property type="match status" value="1"/>
</dbReference>